<feature type="domain" description="HTH lacI-type" evidence="5">
    <location>
        <begin position="33"/>
        <end position="87"/>
    </location>
</feature>
<dbReference type="Pfam" id="PF13377">
    <property type="entry name" value="Peripla_BP_3"/>
    <property type="match status" value="1"/>
</dbReference>
<keyword evidence="1" id="KW-0678">Repressor</keyword>
<evidence type="ECO:0000313" key="7">
    <source>
        <dbReference type="EMBL" id="MFB9761967.1"/>
    </source>
</evidence>
<keyword evidence="8" id="KW-1185">Reference proteome</keyword>
<dbReference type="CDD" id="cd01392">
    <property type="entry name" value="HTH_LacI"/>
    <property type="match status" value="1"/>
</dbReference>
<keyword evidence="3 7" id="KW-0238">DNA-binding</keyword>
<reference evidence="7 8" key="1">
    <citation type="submission" date="2024-09" db="EMBL/GenBank/DDBJ databases">
        <authorList>
            <person name="Sun Q."/>
            <person name="Mori K."/>
        </authorList>
    </citation>
    <scope>NUCLEOTIDE SEQUENCE [LARGE SCALE GENOMIC DNA]</scope>
    <source>
        <strain evidence="7 8">JCM 11201</strain>
    </source>
</reference>
<dbReference type="InterPro" id="IPR000843">
    <property type="entry name" value="HTH_LacI"/>
</dbReference>
<dbReference type="PANTHER" id="PTHR30146:SF95">
    <property type="entry name" value="RIBOSE OPERON REPRESSOR"/>
    <property type="match status" value="1"/>
</dbReference>
<comment type="caution">
    <text evidence="7">The sequence shown here is derived from an EMBL/GenBank/DDBJ whole genome shotgun (WGS) entry which is preliminary data.</text>
</comment>
<evidence type="ECO:0000259" key="5">
    <source>
        <dbReference type="PROSITE" id="PS50932"/>
    </source>
</evidence>
<organism evidence="7 8">
    <name type="scientific">Ectobacillus funiculus</name>
    <dbReference type="NCBI Taxonomy" id="137993"/>
    <lineage>
        <taxon>Bacteria</taxon>
        <taxon>Bacillati</taxon>
        <taxon>Bacillota</taxon>
        <taxon>Bacilli</taxon>
        <taxon>Bacillales</taxon>
        <taxon>Bacillaceae</taxon>
        <taxon>Ectobacillus</taxon>
    </lineage>
</organism>
<dbReference type="Proteomes" id="UP001589609">
    <property type="component" value="Unassembled WGS sequence"/>
</dbReference>
<evidence type="ECO:0000256" key="4">
    <source>
        <dbReference type="ARBA" id="ARBA00023163"/>
    </source>
</evidence>
<evidence type="ECO:0000313" key="8">
    <source>
        <dbReference type="Proteomes" id="UP001589609"/>
    </source>
</evidence>
<keyword evidence="2" id="KW-0805">Transcription regulation</keyword>
<dbReference type="EMBL" id="JBHMAF010000196">
    <property type="protein sequence ID" value="MFB9761967.1"/>
    <property type="molecule type" value="Genomic_DNA"/>
</dbReference>
<evidence type="ECO:0000256" key="3">
    <source>
        <dbReference type="ARBA" id="ARBA00023125"/>
    </source>
</evidence>
<dbReference type="PROSITE" id="PS00356">
    <property type="entry name" value="HTH_LACI_1"/>
    <property type="match status" value="1"/>
</dbReference>
<proteinExistence type="predicted"/>
<dbReference type="PANTHER" id="PTHR30146">
    <property type="entry name" value="LACI-RELATED TRANSCRIPTIONAL REPRESSOR"/>
    <property type="match status" value="1"/>
</dbReference>
<evidence type="ECO:0000259" key="6">
    <source>
        <dbReference type="PROSITE" id="PS50943"/>
    </source>
</evidence>
<dbReference type="InterPro" id="IPR028082">
    <property type="entry name" value="Peripla_BP_I"/>
</dbReference>
<dbReference type="InterPro" id="IPR010982">
    <property type="entry name" value="Lambda_DNA-bd_dom_sf"/>
</dbReference>
<keyword evidence="4" id="KW-0804">Transcription</keyword>
<dbReference type="InterPro" id="IPR001387">
    <property type="entry name" value="Cro/C1-type_HTH"/>
</dbReference>
<gene>
    <name evidence="7" type="ORF">ACFFMS_27455</name>
</gene>
<dbReference type="GO" id="GO:0003677">
    <property type="term" value="F:DNA binding"/>
    <property type="evidence" value="ECO:0007669"/>
    <property type="project" value="UniProtKB-KW"/>
</dbReference>
<dbReference type="Gene3D" id="3.40.50.2300">
    <property type="match status" value="2"/>
</dbReference>
<accession>A0ABV5WMV6</accession>
<dbReference type="Pfam" id="PF00356">
    <property type="entry name" value="LacI"/>
    <property type="match status" value="1"/>
</dbReference>
<protein>
    <submittedName>
        <fullName evidence="7">LacI family DNA-binding transcriptional regulator</fullName>
    </submittedName>
</protein>
<dbReference type="SUPFAM" id="SSF47413">
    <property type="entry name" value="lambda repressor-like DNA-binding domains"/>
    <property type="match status" value="1"/>
</dbReference>
<dbReference type="SUPFAM" id="SSF53822">
    <property type="entry name" value="Periplasmic binding protein-like I"/>
    <property type="match status" value="1"/>
</dbReference>
<dbReference type="PROSITE" id="PS50943">
    <property type="entry name" value="HTH_CROC1"/>
    <property type="match status" value="1"/>
</dbReference>
<evidence type="ECO:0000256" key="2">
    <source>
        <dbReference type="ARBA" id="ARBA00023015"/>
    </source>
</evidence>
<evidence type="ECO:0000256" key="1">
    <source>
        <dbReference type="ARBA" id="ARBA00022491"/>
    </source>
</evidence>
<dbReference type="RefSeq" id="WP_379952018.1">
    <property type="nucleotide sequence ID" value="NZ_JBHMAF010000196.1"/>
</dbReference>
<dbReference type="Gene3D" id="1.10.260.40">
    <property type="entry name" value="lambda repressor-like DNA-binding domains"/>
    <property type="match status" value="1"/>
</dbReference>
<dbReference type="InterPro" id="IPR046335">
    <property type="entry name" value="LacI/GalR-like_sensor"/>
</dbReference>
<name>A0ABV5WMV6_9BACI</name>
<feature type="domain" description="HTH cro/C1-type" evidence="6">
    <location>
        <begin position="34"/>
        <end position="81"/>
    </location>
</feature>
<dbReference type="SMART" id="SM00354">
    <property type="entry name" value="HTH_LACI"/>
    <property type="match status" value="1"/>
</dbReference>
<sequence length="348" mass="38624">MLFLFFHIHLDGSLCLFYGKSVTHYRKEVEKVATIRDVAKLAGVSVATVSRVLNKKGYVHEETVKQVEEAIGTLQYRPNAVAKSLFKKSSTMIALLVSDDSAPSFFELFSSIEQAAYEAGYQIVIGRVNGKASYVDTLLQNNVAGFLVMNEVYEQVKKKISSTPFVVLDGELHNAYAAVRCCDYEGAKLATEQLIKKGCRFLAHLRGPEHNEAMHERLEGFIDTAEYYNIPYRVTTSGLSVREGEQATIAMLQHAPYIDGIVACNDIVGIGALRAAHRLHLSVPDQLQLIGIDGIAAGEFLYPALTTVGQPYGDKGTIAVHMLLRQMKEQTEAVRRLRPVLIERETTR</sequence>
<dbReference type="PROSITE" id="PS50932">
    <property type="entry name" value="HTH_LACI_2"/>
    <property type="match status" value="1"/>
</dbReference>
<dbReference type="PRINTS" id="PR00036">
    <property type="entry name" value="HTHLACI"/>
</dbReference>